<keyword evidence="3 5" id="KW-0418">Kinase</keyword>
<organism evidence="5">
    <name type="scientific">bioreactor metagenome</name>
    <dbReference type="NCBI Taxonomy" id="1076179"/>
    <lineage>
        <taxon>unclassified sequences</taxon>
        <taxon>metagenomes</taxon>
        <taxon>ecological metagenomes</taxon>
    </lineage>
</organism>
<dbReference type="InterPro" id="IPR029056">
    <property type="entry name" value="Ribokinase-like"/>
</dbReference>
<dbReference type="EC" id="2.7.1.20" evidence="5"/>
<dbReference type="AlphaFoldDB" id="A0A644UK98"/>
<dbReference type="Pfam" id="PF00294">
    <property type="entry name" value="PfkB"/>
    <property type="match status" value="1"/>
</dbReference>
<comment type="caution">
    <text evidence="5">The sequence shown here is derived from an EMBL/GenBank/DDBJ whole genome shotgun (WGS) entry which is preliminary data.</text>
</comment>
<proteinExistence type="inferred from homology"/>
<dbReference type="GO" id="GO:0004001">
    <property type="term" value="F:adenosine kinase activity"/>
    <property type="evidence" value="ECO:0007669"/>
    <property type="project" value="UniProtKB-EC"/>
</dbReference>
<dbReference type="SUPFAM" id="SSF53613">
    <property type="entry name" value="Ribokinase-like"/>
    <property type="match status" value="1"/>
</dbReference>
<evidence type="ECO:0000256" key="2">
    <source>
        <dbReference type="ARBA" id="ARBA00022679"/>
    </source>
</evidence>
<sequence>MTRLQNKTISVSGHLCIDYIITVDEYPPVGESRRVSERKIYFGGGAANIAAGIARLGGQAELICAVGQDYPGSEYEKYLNELGVATTLFTSGKNCSTAFMVNNAAGEQITYFEWGAGEAFSRAVPPARDFVHMATGDAAFNISIARQAKFASLDPGQDVKYYTARDLTELLGEIDILICNNYEMDIIQNTLSCSERDILQTVPLTIITRGRSGSTIHFDGGAEQIPALTVKAKDPTGAGDAYRAGFFTAWKKGLDPVTCAKIGTTTASFAVEKTGTQTNLPDWETMAKRYRAHFGRLEI</sequence>
<dbReference type="EMBL" id="VSSQ01000127">
    <property type="protein sequence ID" value="MPL79447.1"/>
    <property type="molecule type" value="Genomic_DNA"/>
</dbReference>
<dbReference type="PANTHER" id="PTHR10584:SF166">
    <property type="entry name" value="RIBOKINASE"/>
    <property type="match status" value="1"/>
</dbReference>
<evidence type="ECO:0000256" key="3">
    <source>
        <dbReference type="ARBA" id="ARBA00022777"/>
    </source>
</evidence>
<dbReference type="PRINTS" id="PR00990">
    <property type="entry name" value="RIBOKINASE"/>
</dbReference>
<evidence type="ECO:0000313" key="5">
    <source>
        <dbReference type="EMBL" id="MPL79447.1"/>
    </source>
</evidence>
<accession>A0A644UK98</accession>
<dbReference type="InterPro" id="IPR002173">
    <property type="entry name" value="Carboh/pur_kinase_PfkB_CS"/>
</dbReference>
<dbReference type="PANTHER" id="PTHR10584">
    <property type="entry name" value="SUGAR KINASE"/>
    <property type="match status" value="1"/>
</dbReference>
<dbReference type="InterPro" id="IPR011611">
    <property type="entry name" value="PfkB_dom"/>
</dbReference>
<keyword evidence="2 5" id="KW-0808">Transferase</keyword>
<protein>
    <submittedName>
        <fullName evidence="5">Adenosine kinase</fullName>
        <ecNumber evidence="5">2.7.1.20</ecNumber>
    </submittedName>
</protein>
<comment type="similarity">
    <text evidence="1">Belongs to the carbohydrate kinase PfkB family.</text>
</comment>
<gene>
    <name evidence="5" type="primary">adoK_2</name>
    <name evidence="5" type="ORF">SDC9_25325</name>
</gene>
<dbReference type="PROSITE" id="PS00583">
    <property type="entry name" value="PFKB_KINASES_1"/>
    <property type="match status" value="1"/>
</dbReference>
<evidence type="ECO:0000259" key="4">
    <source>
        <dbReference type="Pfam" id="PF00294"/>
    </source>
</evidence>
<name>A0A644UK98_9ZZZZ</name>
<evidence type="ECO:0000256" key="1">
    <source>
        <dbReference type="ARBA" id="ARBA00010688"/>
    </source>
</evidence>
<dbReference type="InterPro" id="IPR002139">
    <property type="entry name" value="Ribo/fructo_kinase"/>
</dbReference>
<dbReference type="Gene3D" id="3.40.1190.20">
    <property type="match status" value="1"/>
</dbReference>
<reference evidence="5" key="1">
    <citation type="submission" date="2019-08" db="EMBL/GenBank/DDBJ databases">
        <authorList>
            <person name="Kucharzyk K."/>
            <person name="Murdoch R.W."/>
            <person name="Higgins S."/>
            <person name="Loffler F."/>
        </authorList>
    </citation>
    <scope>NUCLEOTIDE SEQUENCE</scope>
</reference>
<feature type="domain" description="Carbohydrate kinase PfkB" evidence="4">
    <location>
        <begin position="8"/>
        <end position="282"/>
    </location>
</feature>